<evidence type="ECO:0000256" key="4">
    <source>
        <dbReference type="ARBA" id="ARBA00023242"/>
    </source>
</evidence>
<dbReference type="Proteomes" id="UP000803844">
    <property type="component" value="Unassembled WGS sequence"/>
</dbReference>
<dbReference type="InterPro" id="IPR001138">
    <property type="entry name" value="Zn2Cys6_DnaBD"/>
</dbReference>
<comment type="caution">
    <text evidence="7">The sequence shown here is derived from an EMBL/GenBank/DDBJ whole genome shotgun (WGS) entry which is preliminary data.</text>
</comment>
<feature type="region of interest" description="Disordered" evidence="5">
    <location>
        <begin position="1"/>
        <end position="42"/>
    </location>
</feature>
<dbReference type="InterPro" id="IPR051127">
    <property type="entry name" value="Fungal_SecMet_Regulators"/>
</dbReference>
<dbReference type="GO" id="GO:0005634">
    <property type="term" value="C:nucleus"/>
    <property type="evidence" value="ECO:0007669"/>
    <property type="project" value="TreeGrafter"/>
</dbReference>
<evidence type="ECO:0000256" key="2">
    <source>
        <dbReference type="ARBA" id="ARBA00023015"/>
    </source>
</evidence>
<protein>
    <submittedName>
        <fullName evidence="7">BZIP transcription factor MafK transcription N-6 adenine-specific DNA methylase</fullName>
    </submittedName>
</protein>
<dbReference type="Pfam" id="PF04082">
    <property type="entry name" value="Fungal_trans"/>
    <property type="match status" value="1"/>
</dbReference>
<dbReference type="GO" id="GO:0000981">
    <property type="term" value="F:DNA-binding transcription factor activity, RNA polymerase II-specific"/>
    <property type="evidence" value="ECO:0007669"/>
    <property type="project" value="InterPro"/>
</dbReference>
<feature type="compositionally biased region" description="Polar residues" evidence="5">
    <location>
        <begin position="111"/>
        <end position="120"/>
    </location>
</feature>
<evidence type="ECO:0000256" key="1">
    <source>
        <dbReference type="ARBA" id="ARBA00022723"/>
    </source>
</evidence>
<dbReference type="SMART" id="SM00906">
    <property type="entry name" value="Fungal_trans"/>
    <property type="match status" value="1"/>
</dbReference>
<dbReference type="InterPro" id="IPR007219">
    <property type="entry name" value="XnlR_reg_dom"/>
</dbReference>
<dbReference type="OrthoDB" id="2571985at2759"/>
<feature type="domain" description="Zn(2)-C6 fungal-type" evidence="6">
    <location>
        <begin position="47"/>
        <end position="76"/>
    </location>
</feature>
<dbReference type="GO" id="GO:0032259">
    <property type="term" value="P:methylation"/>
    <property type="evidence" value="ECO:0007669"/>
    <property type="project" value="UniProtKB-KW"/>
</dbReference>
<dbReference type="PROSITE" id="PS50048">
    <property type="entry name" value="ZN2_CY6_FUNGAL_2"/>
    <property type="match status" value="1"/>
</dbReference>
<sequence length="679" mass="75690">MSQHQQQLPQPPQPPPPPPQSSSSPSSTLTHTQNSGHKVRRPRAARACNLCRLKKNKCDELYPCTYCRNRKVDCVYQGQDVTRGRFTPEYVKSLEEQVRQLSAAVEAQKTEAGSRTTAADRSSPALSGLVNVRSASQGSPATEGGLPSSPMRSRPGAPASQEVTAINKHTRNVEFYGSSSSVALLSQLQRDGTRHPRDADATSDEHCESDAAAAVLLSSLHNPGFSPSEVDTGGAAVTPETGIEKQVSVVESTHYRQCSVFLHNFFSSIHYIHPILDKTSFLERCEVLWSGDEAAIQQQASFVPLYYAVLSLGALVGYRDAEPIGGISNQQWSRKFFIEARSRFTSLEIVTDLEMVQSQFFLAKVCQNELNSHWSYFFTGLAGRTAVAMGINRQPGPHSKKSAALIKAEARTWWALYSLEEELSFAMGRPSSLSCDEYHNREFPYTDISELPNPADLALLDPPYCAIIRCMVDFSRITRHLCIKVYLTQNTTPRTIELAQQIEQTLDEWLAGLPTNIRPLQTPDQSIVNSSKEPIWMKRQKLVLYIRYLNLRILTFGSILLTSTYAERSHIPGSYEVIQKGLDAAKKTIETIHETYKYHEFFRTWSVPSCYSSYPPLEMINPPKMQHLLQHVTMAIEVLQTMADECVVAGQHTHVHGERRDRAPSPSPSSPPRDGPAPS</sequence>
<evidence type="ECO:0000313" key="7">
    <source>
        <dbReference type="EMBL" id="KAF3765405.1"/>
    </source>
</evidence>
<dbReference type="GO" id="GO:0008270">
    <property type="term" value="F:zinc ion binding"/>
    <property type="evidence" value="ECO:0007669"/>
    <property type="project" value="InterPro"/>
</dbReference>
<keyword evidence="1" id="KW-0479">Metal-binding</keyword>
<dbReference type="PROSITE" id="PS00463">
    <property type="entry name" value="ZN2_CY6_FUNGAL_1"/>
    <property type="match status" value="1"/>
</dbReference>
<evidence type="ECO:0000259" key="6">
    <source>
        <dbReference type="PROSITE" id="PS50048"/>
    </source>
</evidence>
<feature type="compositionally biased region" description="Pro residues" evidence="5">
    <location>
        <begin position="665"/>
        <end position="679"/>
    </location>
</feature>
<proteinExistence type="predicted"/>
<dbReference type="EMBL" id="MU032347">
    <property type="protein sequence ID" value="KAF3765405.1"/>
    <property type="molecule type" value="Genomic_DNA"/>
</dbReference>
<dbReference type="RefSeq" id="XP_040776366.1">
    <property type="nucleotide sequence ID" value="XM_040921399.1"/>
</dbReference>
<dbReference type="GO" id="GO:0006351">
    <property type="term" value="P:DNA-templated transcription"/>
    <property type="evidence" value="ECO:0007669"/>
    <property type="project" value="InterPro"/>
</dbReference>
<gene>
    <name evidence="7" type="ORF">M406DRAFT_338867</name>
</gene>
<keyword evidence="7" id="KW-0808">Transferase</keyword>
<feature type="region of interest" description="Disordered" evidence="5">
    <location>
        <begin position="652"/>
        <end position="679"/>
    </location>
</feature>
<organism evidence="7 8">
    <name type="scientific">Cryphonectria parasitica (strain ATCC 38755 / EP155)</name>
    <dbReference type="NCBI Taxonomy" id="660469"/>
    <lineage>
        <taxon>Eukaryota</taxon>
        <taxon>Fungi</taxon>
        <taxon>Dikarya</taxon>
        <taxon>Ascomycota</taxon>
        <taxon>Pezizomycotina</taxon>
        <taxon>Sordariomycetes</taxon>
        <taxon>Sordariomycetidae</taxon>
        <taxon>Diaporthales</taxon>
        <taxon>Cryphonectriaceae</taxon>
        <taxon>Cryphonectria-Endothia species complex</taxon>
        <taxon>Cryphonectria</taxon>
    </lineage>
</organism>
<dbReference type="SUPFAM" id="SSF57701">
    <property type="entry name" value="Zn2/Cys6 DNA-binding domain"/>
    <property type="match status" value="1"/>
</dbReference>
<feature type="region of interest" description="Disordered" evidence="5">
    <location>
        <begin position="107"/>
        <end position="161"/>
    </location>
</feature>
<dbReference type="CDD" id="cd00067">
    <property type="entry name" value="GAL4"/>
    <property type="match status" value="1"/>
</dbReference>
<keyword evidence="7" id="KW-0489">Methyltransferase</keyword>
<dbReference type="GeneID" id="63838528"/>
<evidence type="ECO:0000256" key="3">
    <source>
        <dbReference type="ARBA" id="ARBA00023163"/>
    </source>
</evidence>
<accession>A0A9P4Y3E0</accession>
<dbReference type="Pfam" id="PF00172">
    <property type="entry name" value="Zn_clus"/>
    <property type="match status" value="1"/>
</dbReference>
<dbReference type="GO" id="GO:0000978">
    <property type="term" value="F:RNA polymerase II cis-regulatory region sequence-specific DNA binding"/>
    <property type="evidence" value="ECO:0007669"/>
    <property type="project" value="TreeGrafter"/>
</dbReference>
<keyword evidence="8" id="KW-1185">Reference proteome</keyword>
<reference evidence="7" key="1">
    <citation type="journal article" date="2020" name="Phytopathology">
        <title>Genome sequence of the chestnut blight fungus Cryphonectria parasitica EP155: A fundamental resource for an archetypical invasive plant pathogen.</title>
        <authorList>
            <person name="Crouch J.A."/>
            <person name="Dawe A."/>
            <person name="Aerts A."/>
            <person name="Barry K."/>
            <person name="Churchill A.C.L."/>
            <person name="Grimwood J."/>
            <person name="Hillman B."/>
            <person name="Milgroom M.G."/>
            <person name="Pangilinan J."/>
            <person name="Smith M."/>
            <person name="Salamov A."/>
            <person name="Schmutz J."/>
            <person name="Yadav J."/>
            <person name="Grigoriev I.V."/>
            <person name="Nuss D."/>
        </authorList>
    </citation>
    <scope>NUCLEOTIDE SEQUENCE</scope>
    <source>
        <strain evidence="7">EP155</strain>
    </source>
</reference>
<dbReference type="SMART" id="SM00066">
    <property type="entry name" value="GAL4"/>
    <property type="match status" value="1"/>
</dbReference>
<name>A0A9P4Y3E0_CRYP1</name>
<keyword evidence="3" id="KW-0804">Transcription</keyword>
<evidence type="ECO:0000313" key="8">
    <source>
        <dbReference type="Proteomes" id="UP000803844"/>
    </source>
</evidence>
<evidence type="ECO:0000256" key="5">
    <source>
        <dbReference type="SAM" id="MobiDB-lite"/>
    </source>
</evidence>
<dbReference type="PANTHER" id="PTHR47424:SF15">
    <property type="entry name" value="ZN(II)2CYS6 TRANSCRIPTION FACTOR (EUROFUNG)"/>
    <property type="match status" value="1"/>
</dbReference>
<dbReference type="GO" id="GO:0008168">
    <property type="term" value="F:methyltransferase activity"/>
    <property type="evidence" value="ECO:0007669"/>
    <property type="project" value="UniProtKB-KW"/>
</dbReference>
<feature type="compositionally biased region" description="Pro residues" evidence="5">
    <location>
        <begin position="9"/>
        <end position="20"/>
    </location>
</feature>
<dbReference type="CDD" id="cd12148">
    <property type="entry name" value="fungal_TF_MHR"/>
    <property type="match status" value="1"/>
</dbReference>
<dbReference type="GO" id="GO:0000435">
    <property type="term" value="P:positive regulation of transcription from RNA polymerase II promoter by galactose"/>
    <property type="evidence" value="ECO:0007669"/>
    <property type="project" value="TreeGrafter"/>
</dbReference>
<dbReference type="Gene3D" id="4.10.240.10">
    <property type="entry name" value="Zn(2)-C6 fungal-type DNA-binding domain"/>
    <property type="match status" value="1"/>
</dbReference>
<dbReference type="InterPro" id="IPR036864">
    <property type="entry name" value="Zn2-C6_fun-type_DNA-bd_sf"/>
</dbReference>
<keyword evidence="2" id="KW-0805">Transcription regulation</keyword>
<dbReference type="PANTHER" id="PTHR47424">
    <property type="entry name" value="REGULATORY PROTEIN GAL4"/>
    <property type="match status" value="1"/>
</dbReference>
<keyword evidence="4" id="KW-0539">Nucleus</keyword>
<dbReference type="AlphaFoldDB" id="A0A9P4Y3E0"/>